<reference evidence="2 3" key="1">
    <citation type="journal article" date="2023" name="Mol. Ecol. Resour.">
        <title>Chromosome-level genome assembly of a triploid poplar Populus alba 'Berolinensis'.</title>
        <authorList>
            <person name="Chen S."/>
            <person name="Yu Y."/>
            <person name="Wang X."/>
            <person name="Wang S."/>
            <person name="Zhang T."/>
            <person name="Zhou Y."/>
            <person name="He R."/>
            <person name="Meng N."/>
            <person name="Wang Y."/>
            <person name="Liu W."/>
            <person name="Liu Z."/>
            <person name="Liu J."/>
            <person name="Guo Q."/>
            <person name="Huang H."/>
            <person name="Sederoff R.R."/>
            <person name="Wang G."/>
            <person name="Qu G."/>
            <person name="Chen S."/>
        </authorList>
    </citation>
    <scope>NUCLEOTIDE SEQUENCE [LARGE SCALE GENOMIC DNA]</scope>
    <source>
        <strain evidence="2">SC-2020</strain>
    </source>
</reference>
<proteinExistence type="predicted"/>
<feature type="compositionally biased region" description="Acidic residues" evidence="1">
    <location>
        <begin position="71"/>
        <end position="82"/>
    </location>
</feature>
<evidence type="ECO:0000313" key="2">
    <source>
        <dbReference type="EMBL" id="KAJ6956820.1"/>
    </source>
</evidence>
<feature type="compositionally biased region" description="Acidic residues" evidence="1">
    <location>
        <begin position="96"/>
        <end position="105"/>
    </location>
</feature>
<gene>
    <name evidence="2" type="ORF">NC653_038891</name>
</gene>
<dbReference type="AlphaFoldDB" id="A0AAD6L9Z3"/>
<keyword evidence="3" id="KW-1185">Reference proteome</keyword>
<feature type="region of interest" description="Disordered" evidence="1">
    <location>
        <begin position="1"/>
        <end position="39"/>
    </location>
</feature>
<sequence>MHPGRKAIPLEKTPSTKSAAKSAKEEQHLEETPVTSTKRKRGDEKFVAYQVVYTDGDEEILILKKQRFELIDDDSESEEEEATDHPSPETSSEAYAPEEENENKF</sequence>
<comment type="caution">
    <text evidence="2">The sequence shown here is derived from an EMBL/GenBank/DDBJ whole genome shotgun (WGS) entry which is preliminary data.</text>
</comment>
<dbReference type="Proteomes" id="UP001164929">
    <property type="component" value="Chromosome 18"/>
</dbReference>
<accession>A0AAD6L9Z3</accession>
<evidence type="ECO:0000256" key="1">
    <source>
        <dbReference type="SAM" id="MobiDB-lite"/>
    </source>
</evidence>
<dbReference type="EMBL" id="JAQIZT010000018">
    <property type="protein sequence ID" value="KAJ6956820.1"/>
    <property type="molecule type" value="Genomic_DNA"/>
</dbReference>
<organism evidence="2 3">
    <name type="scientific">Populus alba x Populus x berolinensis</name>
    <dbReference type="NCBI Taxonomy" id="444605"/>
    <lineage>
        <taxon>Eukaryota</taxon>
        <taxon>Viridiplantae</taxon>
        <taxon>Streptophyta</taxon>
        <taxon>Embryophyta</taxon>
        <taxon>Tracheophyta</taxon>
        <taxon>Spermatophyta</taxon>
        <taxon>Magnoliopsida</taxon>
        <taxon>eudicotyledons</taxon>
        <taxon>Gunneridae</taxon>
        <taxon>Pentapetalae</taxon>
        <taxon>rosids</taxon>
        <taxon>fabids</taxon>
        <taxon>Malpighiales</taxon>
        <taxon>Salicaceae</taxon>
        <taxon>Saliceae</taxon>
        <taxon>Populus</taxon>
    </lineage>
</organism>
<feature type="compositionally biased region" description="Basic and acidic residues" evidence="1">
    <location>
        <begin position="22"/>
        <end position="31"/>
    </location>
</feature>
<protein>
    <submittedName>
        <fullName evidence="2">Uncharacterized protein</fullName>
    </submittedName>
</protein>
<feature type="region of interest" description="Disordered" evidence="1">
    <location>
        <begin position="71"/>
        <end position="105"/>
    </location>
</feature>
<evidence type="ECO:0000313" key="3">
    <source>
        <dbReference type="Proteomes" id="UP001164929"/>
    </source>
</evidence>
<name>A0AAD6L9Z3_9ROSI</name>